<keyword evidence="8" id="KW-0408">Iron</keyword>
<dbReference type="GO" id="GO:0046872">
    <property type="term" value="F:metal ion binding"/>
    <property type="evidence" value="ECO:0007669"/>
    <property type="project" value="UniProtKB-KW"/>
</dbReference>
<comment type="cofactor">
    <cofactor evidence="1">
        <name>FMN</name>
        <dbReference type="ChEBI" id="CHEBI:58210"/>
    </cofactor>
</comment>
<evidence type="ECO:0000259" key="11">
    <source>
        <dbReference type="Pfam" id="PF07992"/>
    </source>
</evidence>
<dbReference type="InterPro" id="IPR051793">
    <property type="entry name" value="NADH:flavin_oxidoreductase"/>
</dbReference>
<keyword evidence="5" id="KW-0288">FMN</keyword>
<dbReference type="InterPro" id="IPR023753">
    <property type="entry name" value="FAD/NAD-binding_dom"/>
</dbReference>
<dbReference type="Proteomes" id="UP000769766">
    <property type="component" value="Unassembled WGS sequence"/>
</dbReference>
<evidence type="ECO:0000313" key="12">
    <source>
        <dbReference type="EMBL" id="MBI2877820.1"/>
    </source>
</evidence>
<evidence type="ECO:0000259" key="10">
    <source>
        <dbReference type="Pfam" id="PF00724"/>
    </source>
</evidence>
<reference evidence="12" key="1">
    <citation type="submission" date="2020-07" db="EMBL/GenBank/DDBJ databases">
        <title>Huge and variable diversity of episymbiotic CPR bacteria and DPANN archaea in groundwater ecosystems.</title>
        <authorList>
            <person name="He C.Y."/>
            <person name="Keren R."/>
            <person name="Whittaker M."/>
            <person name="Farag I.F."/>
            <person name="Doudna J."/>
            <person name="Cate J.H.D."/>
            <person name="Banfield J.F."/>
        </authorList>
    </citation>
    <scope>NUCLEOTIDE SEQUENCE</scope>
    <source>
        <strain evidence="12">NC_groundwater_672_Ag_B-0.1um_62_36</strain>
    </source>
</reference>
<keyword evidence="7" id="KW-0560">Oxidoreductase</keyword>
<dbReference type="PRINTS" id="PR00469">
    <property type="entry name" value="PNDRDTASEII"/>
</dbReference>
<comment type="cofactor">
    <cofactor evidence="2">
        <name>[4Fe-4S] cluster</name>
        <dbReference type="ChEBI" id="CHEBI:49883"/>
    </cofactor>
</comment>
<keyword evidence="4" id="KW-0285">Flavoprotein</keyword>
<dbReference type="Gene3D" id="3.50.50.60">
    <property type="entry name" value="FAD/NAD(P)-binding domain"/>
    <property type="match status" value="1"/>
</dbReference>
<evidence type="ECO:0000256" key="6">
    <source>
        <dbReference type="ARBA" id="ARBA00022723"/>
    </source>
</evidence>
<evidence type="ECO:0000256" key="4">
    <source>
        <dbReference type="ARBA" id="ARBA00022630"/>
    </source>
</evidence>
<feature type="domain" description="FAD/NAD(P)-binding" evidence="11">
    <location>
        <begin position="393"/>
        <end position="640"/>
    </location>
</feature>
<dbReference type="GO" id="GO:0016491">
    <property type="term" value="F:oxidoreductase activity"/>
    <property type="evidence" value="ECO:0007669"/>
    <property type="project" value="UniProtKB-KW"/>
</dbReference>
<accession>A0A932CQR2</accession>
<dbReference type="Pfam" id="PF07992">
    <property type="entry name" value="Pyr_redox_2"/>
    <property type="match status" value="1"/>
</dbReference>
<dbReference type="PRINTS" id="PR00368">
    <property type="entry name" value="FADPNR"/>
</dbReference>
<dbReference type="GO" id="GO:0010181">
    <property type="term" value="F:FMN binding"/>
    <property type="evidence" value="ECO:0007669"/>
    <property type="project" value="InterPro"/>
</dbReference>
<sequence length="673" mass="74212">MTTQYQWLFKPGQIGKLKIKNRLCNSPAIPNYSTREGRPTQREADYYAEKAKGGFGIVFISGTSINTTTAVGFTNQPRLVREFLPDWKRLTEGVRQNGARCALQVYHPGRQTHPHITGGYIPEAPSALPCAVESLFPGYQVQAMSQERIAQVVREYAEAATLAREAGVDILEIHGAHGYLPQQFLSPHSNQRTDEYGGSPENRFRFVREIYQSMRDRVGPDYPLGIRISADELVDGGLTTEETTEIAKQLEELGFDYISVSAGLYSWIGLYTMIAAHYTPPLHLEPLVGEIKEVVNLPILQYGGITTPVLAEELLERRTADFVILNRASMADPHLPRKVEEGKEEEIRHCIRCNNGCIDRLFMQLDITCTQNPEMGREREFAQGLKPAATPKRVLVVGGGPAGLACARYARLRGHEVLLDAREGELGGLNRYASRAPGREDFGEVANYYSREVQQLGVEIHLGETLDREKVKALNPQVVVVATGSEIKLPVVKGLVRPDGRLADRVVTSLEVLSGAREIQGRAVVIGGNHLGVQVARTLAERGVEVTIVEALPTLNQDFDGSLIWFGFLLPDLERRGIRTVVHKYAREILPEGLLIDGASNLPPFDVGPVVTKGEEELIQCEAIVVGTGREPRASLFGELQGLVPQLYLVGDAVKPRWTYNATADGATVALEI</sequence>
<dbReference type="InterPro" id="IPR013785">
    <property type="entry name" value="Aldolase_TIM"/>
</dbReference>
<dbReference type="Gene3D" id="3.20.20.70">
    <property type="entry name" value="Aldolase class I"/>
    <property type="match status" value="1"/>
</dbReference>
<evidence type="ECO:0000256" key="9">
    <source>
        <dbReference type="ARBA" id="ARBA00023014"/>
    </source>
</evidence>
<evidence type="ECO:0000256" key="8">
    <source>
        <dbReference type="ARBA" id="ARBA00023004"/>
    </source>
</evidence>
<evidence type="ECO:0000256" key="3">
    <source>
        <dbReference type="ARBA" id="ARBA00011048"/>
    </source>
</evidence>
<feature type="domain" description="NADH:flavin oxidoreductase/NADH oxidase N-terminal" evidence="10">
    <location>
        <begin position="8"/>
        <end position="345"/>
    </location>
</feature>
<organism evidence="12 13">
    <name type="scientific">Tectimicrobiota bacterium</name>
    <dbReference type="NCBI Taxonomy" id="2528274"/>
    <lineage>
        <taxon>Bacteria</taxon>
        <taxon>Pseudomonadati</taxon>
        <taxon>Nitrospinota/Tectimicrobiota group</taxon>
        <taxon>Candidatus Tectimicrobiota</taxon>
    </lineage>
</organism>
<gene>
    <name evidence="12" type="ORF">HYY20_13175</name>
</gene>
<dbReference type="AlphaFoldDB" id="A0A932CQR2"/>
<proteinExistence type="inferred from homology"/>
<dbReference type="PANTHER" id="PTHR42917:SF2">
    <property type="entry name" value="2,4-DIENOYL-COA REDUCTASE [(2E)-ENOYL-COA-PRODUCING]"/>
    <property type="match status" value="1"/>
</dbReference>
<comment type="similarity">
    <text evidence="3">In the N-terminal section; belongs to the NADH:flavin oxidoreductase/NADH oxidase family.</text>
</comment>
<dbReference type="Gene3D" id="3.40.50.720">
    <property type="entry name" value="NAD(P)-binding Rossmann-like Domain"/>
    <property type="match status" value="1"/>
</dbReference>
<evidence type="ECO:0000256" key="1">
    <source>
        <dbReference type="ARBA" id="ARBA00001917"/>
    </source>
</evidence>
<dbReference type="Pfam" id="PF00724">
    <property type="entry name" value="Oxidored_FMN"/>
    <property type="match status" value="1"/>
</dbReference>
<evidence type="ECO:0000256" key="7">
    <source>
        <dbReference type="ARBA" id="ARBA00023002"/>
    </source>
</evidence>
<dbReference type="InterPro" id="IPR036188">
    <property type="entry name" value="FAD/NAD-bd_sf"/>
</dbReference>
<dbReference type="SUPFAM" id="SSF51905">
    <property type="entry name" value="FAD/NAD(P)-binding domain"/>
    <property type="match status" value="1"/>
</dbReference>
<dbReference type="PANTHER" id="PTHR42917">
    <property type="entry name" value="2,4-DIENOYL-COA REDUCTASE"/>
    <property type="match status" value="1"/>
</dbReference>
<keyword evidence="6" id="KW-0479">Metal-binding</keyword>
<protein>
    <submittedName>
        <fullName evidence="12">FAD-dependent oxidoreductase</fullName>
    </submittedName>
</protein>
<dbReference type="EMBL" id="JACPRF010000402">
    <property type="protein sequence ID" value="MBI2877820.1"/>
    <property type="molecule type" value="Genomic_DNA"/>
</dbReference>
<dbReference type="SUPFAM" id="SSF51395">
    <property type="entry name" value="FMN-linked oxidoreductases"/>
    <property type="match status" value="1"/>
</dbReference>
<comment type="caution">
    <text evidence="12">The sequence shown here is derived from an EMBL/GenBank/DDBJ whole genome shotgun (WGS) entry which is preliminary data.</text>
</comment>
<name>A0A932CQR2_UNCTE</name>
<dbReference type="GO" id="GO:0051536">
    <property type="term" value="F:iron-sulfur cluster binding"/>
    <property type="evidence" value="ECO:0007669"/>
    <property type="project" value="UniProtKB-KW"/>
</dbReference>
<evidence type="ECO:0000313" key="13">
    <source>
        <dbReference type="Proteomes" id="UP000769766"/>
    </source>
</evidence>
<keyword evidence="9" id="KW-0411">Iron-sulfur</keyword>
<evidence type="ECO:0000256" key="5">
    <source>
        <dbReference type="ARBA" id="ARBA00022643"/>
    </source>
</evidence>
<evidence type="ECO:0000256" key="2">
    <source>
        <dbReference type="ARBA" id="ARBA00001966"/>
    </source>
</evidence>
<dbReference type="CDD" id="cd02803">
    <property type="entry name" value="OYE_like_FMN_family"/>
    <property type="match status" value="1"/>
</dbReference>
<dbReference type="InterPro" id="IPR001155">
    <property type="entry name" value="OxRdtase_FMN_N"/>
</dbReference>